<keyword evidence="1" id="KW-0472">Membrane</keyword>
<feature type="transmembrane region" description="Helical" evidence="1">
    <location>
        <begin position="151"/>
        <end position="175"/>
    </location>
</feature>
<feature type="transmembrane region" description="Helical" evidence="1">
    <location>
        <begin position="187"/>
        <end position="207"/>
    </location>
</feature>
<accession>A0A7R9G248</accession>
<dbReference type="AlphaFoldDB" id="A0A7R9G248"/>
<feature type="transmembrane region" description="Helical" evidence="1">
    <location>
        <begin position="115"/>
        <end position="139"/>
    </location>
</feature>
<dbReference type="EMBL" id="OC003594">
    <property type="protein sequence ID" value="CAD7263484.1"/>
    <property type="molecule type" value="Genomic_DNA"/>
</dbReference>
<feature type="transmembrane region" description="Helical" evidence="1">
    <location>
        <begin position="219"/>
        <end position="242"/>
    </location>
</feature>
<evidence type="ECO:0000313" key="2">
    <source>
        <dbReference type="EMBL" id="CAD7263484.1"/>
    </source>
</evidence>
<sequence length="377" mass="40520">MNRQKKSFIVALPQLTVAKSPRSQLRLKVMCRVHPTEIRISISPSSAAKQLNTTSALANYATEAGTRKVEEVYQHLNVRTQRNQKSDSNPLNSPVMKVRQDEKYSLARTSILPQLAVTSILLQLAVTSILPLLVVTSILPQLAMTSILPQLAVTSILPSLAVTSILPSLAVTSILPQLAVTSILPQLAVTSILPQLAVTSILPQLAVTFILPQLAVTSILHLLAVTSILPQIVVTSILPKIVKHILRRRRVPLPDAVTVVMQVVDVQVVGVHPDATRGLLFLPLAAPVLAALDARRHYDEQRQDAQRPGAYGHVQQGDAELVGAVGLLLVEPGGAVAGAVAPQGGADARVQFRTPGTIESMLHWGVGHVERHKVVNN</sequence>
<proteinExistence type="predicted"/>
<keyword evidence="1" id="KW-0812">Transmembrane</keyword>
<gene>
    <name evidence="2" type="ORF">TSIB3V08_LOCUS7561</name>
</gene>
<keyword evidence="1" id="KW-1133">Transmembrane helix</keyword>
<dbReference type="PRINTS" id="PR01559">
    <property type="entry name" value="DUFFYANTIGEN"/>
</dbReference>
<organism evidence="2">
    <name type="scientific">Timema shepardi</name>
    <name type="common">Walking stick</name>
    <dbReference type="NCBI Taxonomy" id="629360"/>
    <lineage>
        <taxon>Eukaryota</taxon>
        <taxon>Metazoa</taxon>
        <taxon>Ecdysozoa</taxon>
        <taxon>Arthropoda</taxon>
        <taxon>Hexapoda</taxon>
        <taxon>Insecta</taxon>
        <taxon>Pterygota</taxon>
        <taxon>Neoptera</taxon>
        <taxon>Polyneoptera</taxon>
        <taxon>Phasmatodea</taxon>
        <taxon>Timematodea</taxon>
        <taxon>Timematoidea</taxon>
        <taxon>Timematidae</taxon>
        <taxon>Timema</taxon>
    </lineage>
</organism>
<name>A0A7R9G248_TIMSH</name>
<reference evidence="2" key="1">
    <citation type="submission" date="2020-11" db="EMBL/GenBank/DDBJ databases">
        <authorList>
            <person name="Tran Van P."/>
        </authorList>
    </citation>
    <scope>NUCLEOTIDE SEQUENCE</scope>
</reference>
<evidence type="ECO:0000256" key="1">
    <source>
        <dbReference type="SAM" id="Phobius"/>
    </source>
</evidence>
<protein>
    <submittedName>
        <fullName evidence="2">Uncharacterized protein</fullName>
    </submittedName>
</protein>